<dbReference type="AlphaFoldDB" id="A0A8J5JX11"/>
<organism evidence="1 2">
    <name type="scientific">Homarus americanus</name>
    <name type="common">American lobster</name>
    <dbReference type="NCBI Taxonomy" id="6706"/>
    <lineage>
        <taxon>Eukaryota</taxon>
        <taxon>Metazoa</taxon>
        <taxon>Ecdysozoa</taxon>
        <taxon>Arthropoda</taxon>
        <taxon>Crustacea</taxon>
        <taxon>Multicrustacea</taxon>
        <taxon>Malacostraca</taxon>
        <taxon>Eumalacostraca</taxon>
        <taxon>Eucarida</taxon>
        <taxon>Decapoda</taxon>
        <taxon>Pleocyemata</taxon>
        <taxon>Astacidea</taxon>
        <taxon>Nephropoidea</taxon>
        <taxon>Nephropidae</taxon>
        <taxon>Homarus</taxon>
    </lineage>
</organism>
<protein>
    <submittedName>
        <fullName evidence="1">Uncharacterized protein</fullName>
    </submittedName>
</protein>
<dbReference type="EMBL" id="JAHLQT010026447">
    <property type="protein sequence ID" value="KAG7163728.1"/>
    <property type="molecule type" value="Genomic_DNA"/>
</dbReference>
<name>A0A8J5JX11_HOMAM</name>
<dbReference type="Proteomes" id="UP000747542">
    <property type="component" value="Unassembled WGS sequence"/>
</dbReference>
<keyword evidence="2" id="KW-1185">Reference proteome</keyword>
<proteinExistence type="predicted"/>
<evidence type="ECO:0000313" key="1">
    <source>
        <dbReference type="EMBL" id="KAG7163728.1"/>
    </source>
</evidence>
<sequence length="162" mass="18462">MKTSYLLCDRTFGSIEKKLRKTSHIYSPLQYVLIIGKAVKKGFPACQLAVDMGFPEGFIKTDYCPADVEGNIIKVRLMKGRGRWVKEKFDISQEVLSPKYLHDRLLAPEKVNDLRSLLSLLEGRAQKWLQALIARQDNLRGAGEVQQREVLVDNQTTQLLIT</sequence>
<reference evidence="1" key="1">
    <citation type="journal article" date="2021" name="Sci. Adv.">
        <title>The American lobster genome reveals insights on longevity, neural, and immune adaptations.</title>
        <authorList>
            <person name="Polinski J.M."/>
            <person name="Zimin A.V."/>
            <person name="Clark K.F."/>
            <person name="Kohn A.B."/>
            <person name="Sadowski N."/>
            <person name="Timp W."/>
            <person name="Ptitsyn A."/>
            <person name="Khanna P."/>
            <person name="Romanova D.Y."/>
            <person name="Williams P."/>
            <person name="Greenwood S.J."/>
            <person name="Moroz L.L."/>
            <person name="Walt D.R."/>
            <person name="Bodnar A.G."/>
        </authorList>
    </citation>
    <scope>NUCLEOTIDE SEQUENCE</scope>
    <source>
        <strain evidence="1">GMGI-L3</strain>
    </source>
</reference>
<accession>A0A8J5JX11</accession>
<evidence type="ECO:0000313" key="2">
    <source>
        <dbReference type="Proteomes" id="UP000747542"/>
    </source>
</evidence>
<gene>
    <name evidence="1" type="ORF">Hamer_G002963</name>
</gene>
<comment type="caution">
    <text evidence="1">The sequence shown here is derived from an EMBL/GenBank/DDBJ whole genome shotgun (WGS) entry which is preliminary data.</text>
</comment>